<dbReference type="Gene3D" id="3.90.100.10">
    <property type="entry name" value="Orn/Lys/Arg decarboxylase, C-terminal domain"/>
    <property type="match status" value="1"/>
</dbReference>
<dbReference type="Gene3D" id="3.40.640.10">
    <property type="entry name" value="Type I PLP-dependent aspartate aminotransferase-like (Major domain)"/>
    <property type="match status" value="1"/>
</dbReference>
<evidence type="ECO:0000256" key="3">
    <source>
        <dbReference type="ARBA" id="ARBA00022793"/>
    </source>
</evidence>
<proteinExistence type="inferred from homology"/>
<dbReference type="InterPro" id="IPR015421">
    <property type="entry name" value="PyrdxlP-dep_Trfase_major"/>
</dbReference>
<accession>A0ABV1BKJ9</accession>
<dbReference type="Pfam" id="PF01276">
    <property type="entry name" value="OKR_DC_1"/>
    <property type="match status" value="1"/>
</dbReference>
<reference evidence="8 9" key="1">
    <citation type="submission" date="2024-03" db="EMBL/GenBank/DDBJ databases">
        <title>Human intestinal bacterial collection.</title>
        <authorList>
            <person name="Pauvert C."/>
            <person name="Hitch T.C.A."/>
            <person name="Clavel T."/>
        </authorList>
    </citation>
    <scope>NUCLEOTIDE SEQUENCE [LARGE SCALE GENOMIC DNA]</scope>
    <source>
        <strain evidence="8 9">CLA-JM-H16</strain>
    </source>
</reference>
<dbReference type="Pfam" id="PF03711">
    <property type="entry name" value="OKR_DC_1_C"/>
    <property type="match status" value="1"/>
</dbReference>
<dbReference type="InterPro" id="IPR052357">
    <property type="entry name" value="Orn_Lys_Arg_decarboxylase-I"/>
</dbReference>
<keyword evidence="3" id="KW-0210">Decarboxylase</keyword>
<dbReference type="InterPro" id="IPR015424">
    <property type="entry name" value="PyrdxlP-dep_Trfase"/>
</dbReference>
<evidence type="ECO:0000256" key="2">
    <source>
        <dbReference type="ARBA" id="ARBA00010671"/>
    </source>
</evidence>
<dbReference type="PANTHER" id="PTHR43277:SF3">
    <property type="entry name" value="DECARBOXYLASE, PUTATIVE-RELATED"/>
    <property type="match status" value="1"/>
</dbReference>
<dbReference type="InterPro" id="IPR000310">
    <property type="entry name" value="Orn/Lys/Arg_deCO2ase_major_dom"/>
</dbReference>
<name>A0ABV1BKJ9_9FIRM</name>
<dbReference type="GO" id="GO:0008483">
    <property type="term" value="F:transaminase activity"/>
    <property type="evidence" value="ECO:0007669"/>
    <property type="project" value="UniProtKB-KW"/>
</dbReference>
<keyword evidence="9" id="KW-1185">Reference proteome</keyword>
<gene>
    <name evidence="8" type="ORF">WMO28_15440</name>
</gene>
<dbReference type="InterPro" id="IPR036633">
    <property type="entry name" value="Prn/Lys/Arg_de-COase_C_sf"/>
</dbReference>
<sequence>MEDRLYKKLEAYGKSDFYPFHMPGHKRNPLSVNGDFPVGMDITEINGFDNLHHAEDILKRAQEDVARLYGVPESFYSINGSSGAILAAVSAAVRKGGRILIARNCHKAVYHAIYLRDLEATYIYPHEDPKLGINGGISPSRVEMYLAENPNIEAVLITSPTYDGIVSDVARIAEVVHNHGIPLIVDEAHGAHFCFSDYFPVSAAQLGADVVINSVHKTLPCLTQTGVIHLCSERVSREKLVRFLGIYQSSSPSYVLMSSIDACMDKLEHEGEEMFRAFTENLEKARQRLGACKYIRLVTPEVCECQRVFDFDRSKLLFSTVNSSLNGRQLHRILREEFHLEMEMEAENYVLALAAVGDTEEGFRRLCEAIEEIDRRESLKYKEMENNHISVKNGKMKQVMRISQAMDALNERYPLDECIGRVSAEFAYLYPPGIPLIVPGEQISGHFVKNVRRYLEQGFEVQGLSDQTSETVCVVSSDVREA</sequence>
<evidence type="ECO:0000259" key="6">
    <source>
        <dbReference type="Pfam" id="PF01276"/>
    </source>
</evidence>
<evidence type="ECO:0000313" key="9">
    <source>
        <dbReference type="Proteomes" id="UP001473063"/>
    </source>
</evidence>
<evidence type="ECO:0000256" key="4">
    <source>
        <dbReference type="ARBA" id="ARBA00022898"/>
    </source>
</evidence>
<dbReference type="PANTHER" id="PTHR43277">
    <property type="entry name" value="ARGININE DECARBOXYLASE"/>
    <property type="match status" value="1"/>
</dbReference>
<keyword evidence="8" id="KW-0032">Aminotransferase</keyword>
<comment type="cofactor">
    <cofactor evidence="1">
        <name>pyridoxal 5'-phosphate</name>
        <dbReference type="ChEBI" id="CHEBI:597326"/>
    </cofactor>
</comment>
<comment type="caution">
    <text evidence="8">The sequence shown here is derived from an EMBL/GenBank/DDBJ whole genome shotgun (WGS) entry which is preliminary data.</text>
</comment>
<dbReference type="SUPFAM" id="SSF53383">
    <property type="entry name" value="PLP-dependent transferases"/>
    <property type="match status" value="1"/>
</dbReference>
<comment type="similarity">
    <text evidence="2">Belongs to the Orn/Lys/Arg decarboxylase class-I family.</text>
</comment>
<evidence type="ECO:0000313" key="8">
    <source>
        <dbReference type="EMBL" id="MEQ2372295.1"/>
    </source>
</evidence>
<feature type="domain" description="Orn/Lys/Arg decarboxylase C-terminal" evidence="7">
    <location>
        <begin position="362"/>
        <end position="456"/>
    </location>
</feature>
<dbReference type="Proteomes" id="UP001473063">
    <property type="component" value="Unassembled WGS sequence"/>
</dbReference>
<evidence type="ECO:0000259" key="7">
    <source>
        <dbReference type="Pfam" id="PF03711"/>
    </source>
</evidence>
<dbReference type="InterPro" id="IPR008286">
    <property type="entry name" value="Prn/Lys/Arg_de-COase_C"/>
</dbReference>
<keyword evidence="8" id="KW-0808">Transferase</keyword>
<organism evidence="8 9">
    <name type="scientific">Blautia aquisgranensis</name>
    <dbReference type="NCBI Taxonomy" id="3133153"/>
    <lineage>
        <taxon>Bacteria</taxon>
        <taxon>Bacillati</taxon>
        <taxon>Bacillota</taxon>
        <taxon>Clostridia</taxon>
        <taxon>Lachnospirales</taxon>
        <taxon>Lachnospiraceae</taxon>
        <taxon>Blautia</taxon>
    </lineage>
</organism>
<dbReference type="RefSeq" id="WP_178643787.1">
    <property type="nucleotide sequence ID" value="NZ_JBBMEJ010000026.1"/>
</dbReference>
<dbReference type="SUPFAM" id="SSF55904">
    <property type="entry name" value="Ornithine decarboxylase C-terminal domain"/>
    <property type="match status" value="1"/>
</dbReference>
<protein>
    <submittedName>
        <fullName evidence="8">Aminotransferase class V-fold PLP-dependent enzyme</fullName>
    </submittedName>
</protein>
<evidence type="ECO:0000256" key="1">
    <source>
        <dbReference type="ARBA" id="ARBA00001933"/>
    </source>
</evidence>
<dbReference type="EMBL" id="JBBMEJ010000026">
    <property type="protein sequence ID" value="MEQ2372295.1"/>
    <property type="molecule type" value="Genomic_DNA"/>
</dbReference>
<feature type="domain" description="Orn/Lys/Arg decarboxylases family 1 pyridoxal-P attachment site" evidence="6">
    <location>
        <begin position="5"/>
        <end position="312"/>
    </location>
</feature>
<keyword evidence="5" id="KW-0456">Lyase</keyword>
<keyword evidence="4" id="KW-0663">Pyridoxal phosphate</keyword>
<evidence type="ECO:0000256" key="5">
    <source>
        <dbReference type="ARBA" id="ARBA00023239"/>
    </source>
</evidence>